<accession>A0A674ELX9</accession>
<proteinExistence type="predicted"/>
<dbReference type="AlphaFoldDB" id="A0A674ELX9"/>
<dbReference type="InParanoid" id="A0A674ELX9"/>
<organism evidence="1 2">
    <name type="scientific">Salmo trutta</name>
    <name type="common">Brown trout</name>
    <dbReference type="NCBI Taxonomy" id="8032"/>
    <lineage>
        <taxon>Eukaryota</taxon>
        <taxon>Metazoa</taxon>
        <taxon>Chordata</taxon>
        <taxon>Craniata</taxon>
        <taxon>Vertebrata</taxon>
        <taxon>Euteleostomi</taxon>
        <taxon>Actinopterygii</taxon>
        <taxon>Neopterygii</taxon>
        <taxon>Teleostei</taxon>
        <taxon>Protacanthopterygii</taxon>
        <taxon>Salmoniformes</taxon>
        <taxon>Salmonidae</taxon>
        <taxon>Salmoninae</taxon>
        <taxon>Salmo</taxon>
    </lineage>
</organism>
<protein>
    <submittedName>
        <fullName evidence="1">Uncharacterized protein</fullName>
    </submittedName>
</protein>
<name>A0A674ELX9_SALTR</name>
<dbReference type="Proteomes" id="UP000472277">
    <property type="component" value="Chromosome 39"/>
</dbReference>
<dbReference type="Ensembl" id="ENSSTUT00000117111.1">
    <property type="protein sequence ID" value="ENSSTUP00000109358.1"/>
    <property type="gene ID" value="ENSSTUG00000048588.1"/>
</dbReference>
<reference evidence="1" key="2">
    <citation type="submission" date="2025-09" db="UniProtKB">
        <authorList>
            <consortium name="Ensembl"/>
        </authorList>
    </citation>
    <scope>IDENTIFICATION</scope>
</reference>
<evidence type="ECO:0000313" key="1">
    <source>
        <dbReference type="Ensembl" id="ENSSTUP00000109358.1"/>
    </source>
</evidence>
<sequence length="59" mass="6980">LLLYVFWHRFLSRPFAWLHLHPFIALLWLLYEVTITANNVIPEGEIDIHTNTALTHPKS</sequence>
<reference evidence="1" key="1">
    <citation type="submission" date="2025-08" db="UniProtKB">
        <authorList>
            <consortium name="Ensembl"/>
        </authorList>
    </citation>
    <scope>IDENTIFICATION</scope>
</reference>
<evidence type="ECO:0000313" key="2">
    <source>
        <dbReference type="Proteomes" id="UP000472277"/>
    </source>
</evidence>
<keyword evidence="2" id="KW-1185">Reference proteome</keyword>